<dbReference type="GO" id="GO:0003677">
    <property type="term" value="F:DNA binding"/>
    <property type="evidence" value="ECO:0007669"/>
    <property type="project" value="InterPro"/>
</dbReference>
<accession>A0A221KAL4</accession>
<reference evidence="2 3" key="1">
    <citation type="submission" date="2017-07" db="EMBL/GenBank/DDBJ databases">
        <title>Complete Genome Sequence of the cosmetic ferment Vitreoscilla filiformis (ATCC15551).</title>
        <authorList>
            <person name="Contreras S."/>
            <person name="Sagory-Zalkind P."/>
            <person name="Blanquart H."/>
            <person name="Iltis A."/>
            <person name="Morand S.C."/>
        </authorList>
    </citation>
    <scope>NUCLEOTIDE SEQUENCE [LARGE SCALE GENOMIC DNA]</scope>
    <source>
        <strain evidence="2 3">ATCC 15551</strain>
    </source>
</reference>
<dbReference type="OrthoDB" id="9814067at2"/>
<protein>
    <submittedName>
        <fullName evidence="2">Transposase</fullName>
    </submittedName>
</protein>
<dbReference type="GO" id="GO:0006313">
    <property type="term" value="P:DNA transposition"/>
    <property type="evidence" value="ECO:0007669"/>
    <property type="project" value="InterPro"/>
</dbReference>
<dbReference type="SUPFAM" id="SSF143422">
    <property type="entry name" value="Transposase IS200-like"/>
    <property type="match status" value="1"/>
</dbReference>
<keyword evidence="3" id="KW-1185">Reference proteome</keyword>
<dbReference type="KEGG" id="vff:VITFI_CDS0282"/>
<dbReference type="PANTHER" id="PTHR34322">
    <property type="entry name" value="TRANSPOSASE, Y1_TNP DOMAIN-CONTAINING"/>
    <property type="match status" value="1"/>
</dbReference>
<dbReference type="Proteomes" id="UP000199729">
    <property type="component" value="Chromosome"/>
</dbReference>
<name>A0A221KAL4_VITFI</name>
<sequence length="230" mass="26052">MARQARVSVPHLPHLLSQSGHNGAVVFIDDEDRQRYLHALLEVSRPLKVAIHGYCLRPERIDLLATPPEPQALSLMMQALGRRYVGYFNQRHGRSGTLWEGRFRSCVVEPGEPLLHAMRWLDLAAWHTGLAPDLLDPPWSSTAHHLGAHRDALITDPPAFWALGNTPFERELSYRRQLEQEPPPEEFDALVRCLRSGHAFGSAAFIERMQKVTGLSLQARRRGRPVRTDA</sequence>
<proteinExistence type="predicted"/>
<feature type="domain" description="Transposase IS200-like" evidence="1">
    <location>
        <begin position="9"/>
        <end position="124"/>
    </location>
</feature>
<evidence type="ECO:0000259" key="1">
    <source>
        <dbReference type="SMART" id="SM01321"/>
    </source>
</evidence>
<evidence type="ECO:0000313" key="3">
    <source>
        <dbReference type="Proteomes" id="UP000199729"/>
    </source>
</evidence>
<dbReference type="EMBL" id="CP022423">
    <property type="protein sequence ID" value="ASM76061.1"/>
    <property type="molecule type" value="Genomic_DNA"/>
</dbReference>
<dbReference type="InterPro" id="IPR002686">
    <property type="entry name" value="Transposase_17"/>
</dbReference>
<organism evidence="2 3">
    <name type="scientific">Vitreoscilla filiformis</name>
    <dbReference type="NCBI Taxonomy" id="63"/>
    <lineage>
        <taxon>Bacteria</taxon>
        <taxon>Pseudomonadati</taxon>
        <taxon>Pseudomonadota</taxon>
        <taxon>Betaproteobacteria</taxon>
        <taxon>Neisseriales</taxon>
        <taxon>Neisseriaceae</taxon>
        <taxon>Vitreoscilla</taxon>
    </lineage>
</organism>
<dbReference type="Gene3D" id="3.30.70.1290">
    <property type="entry name" value="Transposase IS200-like"/>
    <property type="match status" value="1"/>
</dbReference>
<dbReference type="GO" id="GO:0004803">
    <property type="term" value="F:transposase activity"/>
    <property type="evidence" value="ECO:0007669"/>
    <property type="project" value="InterPro"/>
</dbReference>
<evidence type="ECO:0000313" key="2">
    <source>
        <dbReference type="EMBL" id="ASM76061.1"/>
    </source>
</evidence>
<gene>
    <name evidence="2" type="ORF">VITFI_CDS0282</name>
</gene>
<dbReference type="SMART" id="SM01321">
    <property type="entry name" value="Y1_Tnp"/>
    <property type="match status" value="1"/>
</dbReference>
<dbReference type="AlphaFoldDB" id="A0A221KAL4"/>
<dbReference type="PANTHER" id="PTHR34322:SF2">
    <property type="entry name" value="TRANSPOSASE IS200-LIKE DOMAIN-CONTAINING PROTEIN"/>
    <property type="match status" value="1"/>
</dbReference>
<dbReference type="InterPro" id="IPR036515">
    <property type="entry name" value="Transposase_17_sf"/>
</dbReference>